<keyword evidence="1" id="KW-0472">Membrane</keyword>
<proteinExistence type="predicted"/>
<protein>
    <submittedName>
        <fullName evidence="2">Uncharacterized protein</fullName>
    </submittedName>
</protein>
<feature type="transmembrane region" description="Helical" evidence="1">
    <location>
        <begin position="9"/>
        <end position="33"/>
    </location>
</feature>
<organism evidence="2">
    <name type="scientific">Siphoviridae sp. ctYh54</name>
    <dbReference type="NCBI Taxonomy" id="2826379"/>
    <lineage>
        <taxon>Viruses</taxon>
        <taxon>Duplodnaviria</taxon>
        <taxon>Heunggongvirae</taxon>
        <taxon>Uroviricota</taxon>
        <taxon>Caudoviricetes</taxon>
    </lineage>
</organism>
<reference evidence="2" key="1">
    <citation type="journal article" date="2021" name="Proc. Natl. Acad. Sci. U.S.A.">
        <title>A Catalog of Tens of Thousands of Viruses from Human Metagenomes Reveals Hidden Associations with Chronic Diseases.</title>
        <authorList>
            <person name="Tisza M.J."/>
            <person name="Buck C.B."/>
        </authorList>
    </citation>
    <scope>NUCLEOTIDE SEQUENCE</scope>
    <source>
        <strain evidence="2">CtYh54</strain>
    </source>
</reference>
<accession>A0A8S5MEF4</accession>
<sequence>MMKINRPDLLIFFVLGFLVSFVLFVGIDLAFIVGQHAKHERLNTKCNAPIHKLWHYKKN</sequence>
<evidence type="ECO:0000313" key="2">
    <source>
        <dbReference type="EMBL" id="DAD80463.1"/>
    </source>
</evidence>
<keyword evidence="1" id="KW-1133">Transmembrane helix</keyword>
<name>A0A8S5MEF4_9CAUD</name>
<keyword evidence="1" id="KW-0812">Transmembrane</keyword>
<dbReference type="EMBL" id="BK014884">
    <property type="protein sequence ID" value="DAD80463.1"/>
    <property type="molecule type" value="Genomic_DNA"/>
</dbReference>
<evidence type="ECO:0000256" key="1">
    <source>
        <dbReference type="SAM" id="Phobius"/>
    </source>
</evidence>